<evidence type="ECO:0000313" key="3">
    <source>
        <dbReference type="Proteomes" id="UP000317318"/>
    </source>
</evidence>
<evidence type="ECO:0000256" key="1">
    <source>
        <dbReference type="SAM" id="Coils"/>
    </source>
</evidence>
<dbReference type="AlphaFoldDB" id="A0A517R472"/>
<organism evidence="2 3">
    <name type="scientific">Stratiformator vulcanicus</name>
    <dbReference type="NCBI Taxonomy" id="2527980"/>
    <lineage>
        <taxon>Bacteria</taxon>
        <taxon>Pseudomonadati</taxon>
        <taxon>Planctomycetota</taxon>
        <taxon>Planctomycetia</taxon>
        <taxon>Planctomycetales</taxon>
        <taxon>Planctomycetaceae</taxon>
        <taxon>Stratiformator</taxon>
    </lineage>
</organism>
<sequence>MSTAIETCEVDEFIAFIQNVVGDRRKQSTPEKCVKAFRRYQEMKIELDEAAERLDRGEGIPWDPEKFKAEARKRLAEKGIFD</sequence>
<proteinExistence type="predicted"/>
<dbReference type="Proteomes" id="UP000317318">
    <property type="component" value="Chromosome"/>
</dbReference>
<keyword evidence="3" id="KW-1185">Reference proteome</keyword>
<protein>
    <submittedName>
        <fullName evidence="2">Uncharacterized protein</fullName>
    </submittedName>
</protein>
<dbReference type="KEGG" id="svp:Pan189_30740"/>
<dbReference type="RefSeq" id="WP_145364763.1">
    <property type="nucleotide sequence ID" value="NZ_CP036268.1"/>
</dbReference>
<name>A0A517R472_9PLAN</name>
<reference evidence="2 3" key="1">
    <citation type="submission" date="2019-02" db="EMBL/GenBank/DDBJ databases">
        <title>Deep-cultivation of Planctomycetes and their phenomic and genomic characterization uncovers novel biology.</title>
        <authorList>
            <person name="Wiegand S."/>
            <person name="Jogler M."/>
            <person name="Boedeker C."/>
            <person name="Pinto D."/>
            <person name="Vollmers J."/>
            <person name="Rivas-Marin E."/>
            <person name="Kohn T."/>
            <person name="Peeters S.H."/>
            <person name="Heuer A."/>
            <person name="Rast P."/>
            <person name="Oberbeckmann S."/>
            <person name="Bunk B."/>
            <person name="Jeske O."/>
            <person name="Meyerdierks A."/>
            <person name="Storesund J.E."/>
            <person name="Kallscheuer N."/>
            <person name="Luecker S."/>
            <person name="Lage O.M."/>
            <person name="Pohl T."/>
            <person name="Merkel B.J."/>
            <person name="Hornburger P."/>
            <person name="Mueller R.-W."/>
            <person name="Bruemmer F."/>
            <person name="Labrenz M."/>
            <person name="Spormann A.M."/>
            <person name="Op den Camp H."/>
            <person name="Overmann J."/>
            <person name="Amann R."/>
            <person name="Jetten M.S.M."/>
            <person name="Mascher T."/>
            <person name="Medema M.H."/>
            <person name="Devos D.P."/>
            <person name="Kaster A.-K."/>
            <person name="Ovreas L."/>
            <person name="Rohde M."/>
            <person name="Galperin M.Y."/>
            <person name="Jogler C."/>
        </authorList>
    </citation>
    <scope>NUCLEOTIDE SEQUENCE [LARGE SCALE GENOMIC DNA]</scope>
    <source>
        <strain evidence="2 3">Pan189</strain>
    </source>
</reference>
<evidence type="ECO:0000313" key="2">
    <source>
        <dbReference type="EMBL" id="QDT38678.1"/>
    </source>
</evidence>
<keyword evidence="1" id="KW-0175">Coiled coil</keyword>
<dbReference type="EMBL" id="CP036268">
    <property type="protein sequence ID" value="QDT38678.1"/>
    <property type="molecule type" value="Genomic_DNA"/>
</dbReference>
<gene>
    <name evidence="2" type="ORF">Pan189_30740</name>
</gene>
<accession>A0A517R472</accession>
<feature type="coiled-coil region" evidence="1">
    <location>
        <begin position="33"/>
        <end position="60"/>
    </location>
</feature>